<keyword evidence="8 12" id="KW-0560">Oxidoreductase</keyword>
<dbReference type="InterPro" id="IPR013328">
    <property type="entry name" value="6PGD_dom2"/>
</dbReference>
<dbReference type="Gene3D" id="3.40.50.720">
    <property type="entry name" value="NAD(P)-binding Rossmann-like Domain"/>
    <property type="match status" value="1"/>
</dbReference>
<dbReference type="EMBL" id="CADCTJ010000230">
    <property type="protein sequence ID" value="CAA9225431.1"/>
    <property type="molecule type" value="Genomic_DNA"/>
</dbReference>
<feature type="binding site" description="in other chain" evidence="14">
    <location>
        <begin position="188"/>
        <end position="189"/>
    </location>
    <ligand>
        <name>substrate</name>
        <note>ligand shared between dimeric partners</note>
    </ligand>
</feature>
<dbReference type="Pfam" id="PF00393">
    <property type="entry name" value="6PGD"/>
    <property type="match status" value="1"/>
</dbReference>
<dbReference type="FunFam" id="1.10.1040.10:FF:000032">
    <property type="entry name" value="6-phosphogluconate dehydrogenase, decarboxylating"/>
    <property type="match status" value="1"/>
</dbReference>
<dbReference type="InterPro" id="IPR006114">
    <property type="entry name" value="6PGDH_C"/>
</dbReference>
<evidence type="ECO:0000256" key="4">
    <source>
        <dbReference type="ARBA" id="ARBA00011738"/>
    </source>
</evidence>
<dbReference type="Gene3D" id="1.20.5.320">
    <property type="entry name" value="6-Phosphogluconate Dehydrogenase, domain 3"/>
    <property type="match status" value="1"/>
</dbReference>
<dbReference type="SUPFAM" id="SSF48179">
    <property type="entry name" value="6-phosphogluconate dehydrogenase C-terminal domain-like"/>
    <property type="match status" value="1"/>
</dbReference>
<comment type="pathway">
    <text evidence="2 12 15">Carbohydrate degradation; pentose phosphate pathway; D-ribulose 5-phosphate from D-glucose 6-phosphate (oxidative stage): step 3/3.</text>
</comment>
<name>A0A6J4HI65_9BACT</name>
<dbReference type="PRINTS" id="PR00076">
    <property type="entry name" value="6PGDHDRGNASE"/>
</dbReference>
<dbReference type="UniPathway" id="UPA00115">
    <property type="reaction ID" value="UER00410"/>
</dbReference>
<feature type="active site" description="Proton donor" evidence="13">
    <location>
        <position position="192"/>
    </location>
</feature>
<comment type="subunit">
    <text evidence="4 12">Homodimer.</text>
</comment>
<dbReference type="NCBIfam" id="NF006765">
    <property type="entry name" value="PRK09287.1"/>
    <property type="match status" value="1"/>
</dbReference>
<dbReference type="PANTHER" id="PTHR11811">
    <property type="entry name" value="6-PHOSPHOGLUCONATE DEHYDROGENASE"/>
    <property type="match status" value="1"/>
</dbReference>
<feature type="binding site" description="in other chain" evidence="14">
    <location>
        <position position="193"/>
    </location>
    <ligand>
        <name>substrate</name>
        <note>ligand shared between dimeric partners</note>
    </ligand>
</feature>
<organism evidence="17">
    <name type="scientific">uncultured Adhaeribacter sp</name>
    <dbReference type="NCBI Taxonomy" id="448109"/>
    <lineage>
        <taxon>Bacteria</taxon>
        <taxon>Pseudomonadati</taxon>
        <taxon>Bacteroidota</taxon>
        <taxon>Cytophagia</taxon>
        <taxon>Cytophagales</taxon>
        <taxon>Hymenobacteraceae</taxon>
        <taxon>Adhaeribacter</taxon>
        <taxon>environmental samples</taxon>
    </lineage>
</organism>
<dbReference type="PIRSF" id="PIRSF000109">
    <property type="entry name" value="6PGD"/>
    <property type="match status" value="1"/>
</dbReference>
<evidence type="ECO:0000256" key="12">
    <source>
        <dbReference type="PIRNR" id="PIRNR000109"/>
    </source>
</evidence>
<dbReference type="InterPro" id="IPR006115">
    <property type="entry name" value="6PGDH_NADP-bd"/>
</dbReference>
<evidence type="ECO:0000256" key="6">
    <source>
        <dbReference type="ARBA" id="ARBA00018193"/>
    </source>
</evidence>
<evidence type="ECO:0000256" key="13">
    <source>
        <dbReference type="PIRSR" id="PIRSR000109-1"/>
    </source>
</evidence>
<comment type="similarity">
    <text evidence="3 12 15">Belongs to the 6-phosphogluconate dehydrogenase family.</text>
</comment>
<reference evidence="17" key="1">
    <citation type="submission" date="2020-02" db="EMBL/GenBank/DDBJ databases">
        <authorList>
            <person name="Meier V. D."/>
        </authorList>
    </citation>
    <scope>NUCLEOTIDE SEQUENCE</scope>
    <source>
        <strain evidence="17">AVDCRST_MAG95</strain>
    </source>
</reference>
<dbReference type="EC" id="1.1.1.44" evidence="5 12"/>
<dbReference type="GO" id="GO:0006098">
    <property type="term" value="P:pentose-phosphate shunt"/>
    <property type="evidence" value="ECO:0007669"/>
    <property type="project" value="UniProtKB-UniPathway"/>
</dbReference>
<proteinExistence type="inferred from homology"/>
<gene>
    <name evidence="17" type="ORF">AVDCRST_MAG95-744</name>
</gene>
<evidence type="ECO:0000256" key="8">
    <source>
        <dbReference type="ARBA" id="ARBA00023002"/>
    </source>
</evidence>
<evidence type="ECO:0000256" key="9">
    <source>
        <dbReference type="ARBA" id="ARBA00023064"/>
    </source>
</evidence>
<evidence type="ECO:0000256" key="11">
    <source>
        <dbReference type="ARBA" id="ARBA00048640"/>
    </source>
</evidence>
<dbReference type="InterPro" id="IPR006113">
    <property type="entry name" value="6PGDH_Gnd/GntZ"/>
</dbReference>
<dbReference type="FunFam" id="1.20.5.320:FF:000001">
    <property type="entry name" value="6-phosphogluconate dehydrogenase, decarboxylating"/>
    <property type="match status" value="1"/>
</dbReference>
<feature type="domain" description="6-phosphogluconate dehydrogenase C-terminal" evidence="16">
    <location>
        <begin position="181"/>
        <end position="473"/>
    </location>
</feature>
<feature type="binding site" evidence="14">
    <location>
        <position position="457"/>
    </location>
    <ligand>
        <name>substrate</name>
        <note>ligand shared between dimeric partners</note>
    </ligand>
</feature>
<evidence type="ECO:0000256" key="2">
    <source>
        <dbReference type="ARBA" id="ARBA00004874"/>
    </source>
</evidence>
<dbReference type="NCBIfam" id="TIGR00873">
    <property type="entry name" value="gnd"/>
    <property type="match status" value="1"/>
</dbReference>
<evidence type="ECO:0000256" key="1">
    <source>
        <dbReference type="ARBA" id="ARBA00002526"/>
    </source>
</evidence>
<dbReference type="SUPFAM" id="SSF51735">
    <property type="entry name" value="NAD(P)-binding Rossmann-fold domains"/>
    <property type="match status" value="1"/>
</dbReference>
<dbReference type="SMART" id="SM01350">
    <property type="entry name" value="6PGD"/>
    <property type="match status" value="1"/>
</dbReference>
<comment type="catalytic activity">
    <reaction evidence="11 12 15">
        <text>6-phospho-D-gluconate + NADP(+) = D-ribulose 5-phosphate + CO2 + NADPH</text>
        <dbReference type="Rhea" id="RHEA:10116"/>
        <dbReference type="ChEBI" id="CHEBI:16526"/>
        <dbReference type="ChEBI" id="CHEBI:57783"/>
        <dbReference type="ChEBI" id="CHEBI:58121"/>
        <dbReference type="ChEBI" id="CHEBI:58349"/>
        <dbReference type="ChEBI" id="CHEBI:58759"/>
        <dbReference type="EC" id="1.1.1.44"/>
    </reaction>
</comment>
<sequence>MNNILYDFGMVGLGVMGRNLLLNMADHGFAVSGLDLDPVKALTLEKEADQGKPVKGTTVAQEFIQSLRTPRALMLLVPAGKPVDAALASLLPFLEPGDIVIDGGNSYFTDTDRRVAELNTLGIHFFGMGISGGEKGARFGPSMMPGGDRQAYERLRPIFEAVAAKVNGEPCVTYLGNGSAGNYVKMVHNGIEYGLMQLIAETYDLLKRGLGRSDDELQQIFTAWNQTEIQSFLIEITGEILAKKDEDTGQRLVNVILDRARQKGTGKWTSQNAMDLQVPLPTVDMAVAMRDISAYKDERIQAAQKLAAKAPEHQISPESHPEIDDLLRQAFYFAMLITYAQGMVQLRVASDTYQYGLQLHEVIKIWRGGCIIRAACLEDLRQAYATNPALPNLLLSPEIGQTLLQCHDAARTVAKLALDQNIPMPGLMASLAYFDAYRSATLPTNLIQAQRDYFGAHTYERIDQGGIFHTQWS</sequence>
<evidence type="ECO:0000256" key="10">
    <source>
        <dbReference type="ARBA" id="ARBA00023126"/>
    </source>
</evidence>
<evidence type="ECO:0000256" key="5">
    <source>
        <dbReference type="ARBA" id="ARBA00013011"/>
    </source>
</evidence>
<evidence type="ECO:0000313" key="17">
    <source>
        <dbReference type="EMBL" id="CAA9225431.1"/>
    </source>
</evidence>
<keyword evidence="9 15" id="KW-0311">Gluconate utilization</keyword>
<feature type="active site" description="Proton acceptor" evidence="13">
    <location>
        <position position="185"/>
    </location>
</feature>
<dbReference type="GO" id="GO:0019521">
    <property type="term" value="P:D-gluconate metabolic process"/>
    <property type="evidence" value="ECO:0007669"/>
    <property type="project" value="UniProtKB-KW"/>
</dbReference>
<dbReference type="GO" id="GO:0004616">
    <property type="term" value="F:phosphogluconate dehydrogenase (decarboxylating) activity"/>
    <property type="evidence" value="ECO:0007669"/>
    <property type="project" value="UniProtKB-EC"/>
</dbReference>
<dbReference type="InterPro" id="IPR036291">
    <property type="entry name" value="NAD(P)-bd_dom_sf"/>
</dbReference>
<dbReference type="InterPro" id="IPR008927">
    <property type="entry name" value="6-PGluconate_DH-like_C_sf"/>
</dbReference>
<dbReference type="GO" id="GO:0050661">
    <property type="term" value="F:NADP binding"/>
    <property type="evidence" value="ECO:0007669"/>
    <property type="project" value="InterPro"/>
</dbReference>
<feature type="binding site" description="in other chain" evidence="14">
    <location>
        <begin position="131"/>
        <end position="133"/>
    </location>
    <ligand>
        <name>substrate</name>
        <note>ligand shared between dimeric partners</note>
    </ligand>
</feature>
<dbReference type="InterPro" id="IPR006183">
    <property type="entry name" value="Pgluconate_DH"/>
</dbReference>
<protein>
    <recommendedName>
        <fullName evidence="6 12">6-phosphogluconate dehydrogenase, decarboxylating</fullName>
        <ecNumber evidence="5 12">1.1.1.44</ecNumber>
    </recommendedName>
</protein>
<dbReference type="Gene3D" id="1.10.1040.10">
    <property type="entry name" value="N-(1-d-carboxylethyl)-l-norvaline Dehydrogenase, domain 2"/>
    <property type="match status" value="1"/>
</dbReference>
<keyword evidence="7 12" id="KW-0521">NADP</keyword>
<keyword evidence="10 12" id="KW-0570">Pentose shunt</keyword>
<dbReference type="Pfam" id="PF03446">
    <property type="entry name" value="NAD_binding_2"/>
    <property type="match status" value="1"/>
</dbReference>
<feature type="binding site" description="in other chain" evidence="14">
    <location>
        <position position="105"/>
    </location>
    <ligand>
        <name>substrate</name>
        <note>ligand shared between dimeric partners</note>
    </ligand>
</feature>
<feature type="binding site" evidence="14">
    <location>
        <position position="451"/>
    </location>
    <ligand>
        <name>substrate</name>
        <note>ligand shared between dimeric partners</note>
    </ligand>
</feature>
<evidence type="ECO:0000256" key="7">
    <source>
        <dbReference type="ARBA" id="ARBA00022857"/>
    </source>
</evidence>
<evidence type="ECO:0000259" key="16">
    <source>
        <dbReference type="SMART" id="SM01350"/>
    </source>
</evidence>
<comment type="function">
    <text evidence="1 12">Catalyzes the oxidative decarboxylation of 6-phosphogluconate to ribulose 5-phosphate and CO(2), with concomitant reduction of NADP to NADPH.</text>
</comment>
<dbReference type="AlphaFoldDB" id="A0A6J4HI65"/>
<feature type="binding site" description="in other chain" evidence="14">
    <location>
        <position position="263"/>
    </location>
    <ligand>
        <name>substrate</name>
        <note>ligand shared between dimeric partners</note>
    </ligand>
</feature>
<feature type="binding site" description="in other chain" evidence="14">
    <location>
        <position position="290"/>
    </location>
    <ligand>
        <name>substrate</name>
        <note>ligand shared between dimeric partners</note>
    </ligand>
</feature>
<accession>A0A6J4HI65</accession>
<evidence type="ECO:0000256" key="14">
    <source>
        <dbReference type="PIRSR" id="PIRSR000109-2"/>
    </source>
</evidence>
<evidence type="ECO:0000256" key="3">
    <source>
        <dbReference type="ARBA" id="ARBA00008419"/>
    </source>
</evidence>
<evidence type="ECO:0000256" key="15">
    <source>
        <dbReference type="RuleBase" id="RU000485"/>
    </source>
</evidence>